<feature type="transmembrane region" description="Helical" evidence="6">
    <location>
        <begin position="181"/>
        <end position="200"/>
    </location>
</feature>
<dbReference type="OrthoDB" id="7874789at2"/>
<protein>
    <recommendedName>
        <fullName evidence="9">Threonine/homoserine/homoserine lactone efflux protein</fullName>
    </recommendedName>
</protein>
<keyword evidence="3 6" id="KW-0812">Transmembrane</keyword>
<dbReference type="EMBL" id="WNKU01000007">
    <property type="protein sequence ID" value="MTV48999.1"/>
    <property type="molecule type" value="Genomic_DNA"/>
</dbReference>
<evidence type="ECO:0000313" key="7">
    <source>
        <dbReference type="EMBL" id="MTV48999.1"/>
    </source>
</evidence>
<evidence type="ECO:0000256" key="1">
    <source>
        <dbReference type="ARBA" id="ARBA00004651"/>
    </source>
</evidence>
<proteinExistence type="predicted"/>
<reference evidence="7 8" key="1">
    <citation type="submission" date="2019-11" db="EMBL/GenBank/DDBJ databases">
        <title>Whole-genome sequence of a the green, strictly anaerobic photosynthetic bacterium Heliobacillus mobilis DSM 6151.</title>
        <authorList>
            <person name="Kyndt J.A."/>
            <person name="Meyer T.E."/>
        </authorList>
    </citation>
    <scope>NUCLEOTIDE SEQUENCE [LARGE SCALE GENOMIC DNA]</scope>
    <source>
        <strain evidence="7 8">DSM 6151</strain>
    </source>
</reference>
<gene>
    <name evidence="7" type="ORF">GJ688_08400</name>
</gene>
<evidence type="ECO:0008006" key="9">
    <source>
        <dbReference type="Google" id="ProtNLM"/>
    </source>
</evidence>
<dbReference type="PANTHER" id="PTHR30086">
    <property type="entry name" value="ARGININE EXPORTER PROTEIN ARGO"/>
    <property type="match status" value="1"/>
</dbReference>
<feature type="transmembrane region" description="Helical" evidence="6">
    <location>
        <begin position="79"/>
        <end position="100"/>
    </location>
</feature>
<evidence type="ECO:0000256" key="4">
    <source>
        <dbReference type="ARBA" id="ARBA00022989"/>
    </source>
</evidence>
<evidence type="ECO:0000256" key="5">
    <source>
        <dbReference type="ARBA" id="ARBA00023136"/>
    </source>
</evidence>
<dbReference type="PANTHER" id="PTHR30086:SF20">
    <property type="entry name" value="ARGININE EXPORTER PROTEIN ARGO-RELATED"/>
    <property type="match status" value="1"/>
</dbReference>
<keyword evidence="2" id="KW-1003">Cell membrane</keyword>
<dbReference type="Proteomes" id="UP000430670">
    <property type="component" value="Unassembled WGS sequence"/>
</dbReference>
<evidence type="ECO:0000256" key="6">
    <source>
        <dbReference type="SAM" id="Phobius"/>
    </source>
</evidence>
<comment type="subcellular location">
    <subcellularLocation>
        <location evidence="1">Cell membrane</location>
        <topology evidence="1">Multi-pass membrane protein</topology>
    </subcellularLocation>
</comment>
<dbReference type="InterPro" id="IPR001123">
    <property type="entry name" value="LeuE-type"/>
</dbReference>
<dbReference type="RefSeq" id="WP_155476090.1">
    <property type="nucleotide sequence ID" value="NZ_WNKU01000007.1"/>
</dbReference>
<keyword evidence="8" id="KW-1185">Reference proteome</keyword>
<comment type="caution">
    <text evidence="7">The sequence shown here is derived from an EMBL/GenBank/DDBJ whole genome shotgun (WGS) entry which is preliminary data.</text>
</comment>
<dbReference type="GO" id="GO:0015171">
    <property type="term" value="F:amino acid transmembrane transporter activity"/>
    <property type="evidence" value="ECO:0007669"/>
    <property type="project" value="TreeGrafter"/>
</dbReference>
<accession>A0A6I3SJC7</accession>
<dbReference type="AlphaFoldDB" id="A0A6I3SJC7"/>
<keyword evidence="5 6" id="KW-0472">Membrane</keyword>
<feature type="transmembrane region" description="Helical" evidence="6">
    <location>
        <begin position="221"/>
        <end position="242"/>
    </location>
</feature>
<sequence>MVYAVPLQPLQSVQALISGLLLGITLAMPLGPIAVEVLRNSMRYGFWMGLAVGTGAIIADGFYLILVQFGLVPLLEMPWVRTIFGFVGSIVLFVIGASLVRPHKQMAKAFPGSGEMAPEMESPCLGQSKFSLQSLLSNATSNRATKRALLNGMLITGLNPLTLTLWIGVGTTAVSSWNSSSPLLGLIFIFGILFGQELWFAAISRLARTRFFQWQMHIVPWIQKGCGVLMIGLSFFTIWYTFFR</sequence>
<feature type="transmembrane region" description="Helical" evidence="6">
    <location>
        <begin position="148"/>
        <end position="169"/>
    </location>
</feature>
<feature type="transmembrane region" description="Helical" evidence="6">
    <location>
        <begin position="12"/>
        <end position="34"/>
    </location>
</feature>
<evidence type="ECO:0000313" key="8">
    <source>
        <dbReference type="Proteomes" id="UP000430670"/>
    </source>
</evidence>
<evidence type="ECO:0000256" key="3">
    <source>
        <dbReference type="ARBA" id="ARBA00022692"/>
    </source>
</evidence>
<dbReference type="Pfam" id="PF01810">
    <property type="entry name" value="LysE"/>
    <property type="match status" value="1"/>
</dbReference>
<evidence type="ECO:0000256" key="2">
    <source>
        <dbReference type="ARBA" id="ARBA00022475"/>
    </source>
</evidence>
<organism evidence="7 8">
    <name type="scientific">Heliobacterium mobile</name>
    <name type="common">Heliobacillus mobilis</name>
    <dbReference type="NCBI Taxonomy" id="28064"/>
    <lineage>
        <taxon>Bacteria</taxon>
        <taxon>Bacillati</taxon>
        <taxon>Bacillota</taxon>
        <taxon>Clostridia</taxon>
        <taxon>Eubacteriales</taxon>
        <taxon>Heliobacteriaceae</taxon>
        <taxon>Heliobacterium</taxon>
    </lineage>
</organism>
<dbReference type="GO" id="GO:0005886">
    <property type="term" value="C:plasma membrane"/>
    <property type="evidence" value="ECO:0007669"/>
    <property type="project" value="UniProtKB-SubCell"/>
</dbReference>
<feature type="transmembrane region" description="Helical" evidence="6">
    <location>
        <begin position="46"/>
        <end position="67"/>
    </location>
</feature>
<name>A0A6I3SJC7_HELMO</name>
<keyword evidence="4 6" id="KW-1133">Transmembrane helix</keyword>